<reference evidence="1 2" key="1">
    <citation type="submission" date="2019-04" db="EMBL/GenBank/DDBJ databases">
        <authorList>
            <person name="Liu Q."/>
            <person name="Xin Y.-H."/>
        </authorList>
    </citation>
    <scope>NUCLEOTIDE SEQUENCE [LARGE SCALE GENOMIC DNA]</scope>
    <source>
        <strain evidence="1 2">AM23</strain>
    </source>
</reference>
<dbReference type="EMBL" id="SSWH01000005">
    <property type="protein sequence ID" value="THJ66784.1"/>
    <property type="molecule type" value="Genomic_DNA"/>
</dbReference>
<dbReference type="AlphaFoldDB" id="A0A4S5E5J3"/>
<dbReference type="RefSeq" id="WP_136453884.1">
    <property type="nucleotide sequence ID" value="NZ_SSWH01000005.1"/>
</dbReference>
<dbReference type="Proteomes" id="UP000305233">
    <property type="component" value="Unassembled WGS sequence"/>
</dbReference>
<keyword evidence="2" id="KW-1185">Reference proteome</keyword>
<gene>
    <name evidence="1" type="ORF">E8P82_07585</name>
</gene>
<comment type="caution">
    <text evidence="1">The sequence shown here is derived from an EMBL/GenBank/DDBJ whole genome shotgun (WGS) entry which is preliminary data.</text>
</comment>
<name>A0A4S5E5J3_9MICC</name>
<evidence type="ECO:0000313" key="1">
    <source>
        <dbReference type="EMBL" id="THJ66784.1"/>
    </source>
</evidence>
<dbReference type="OrthoDB" id="506280at2"/>
<evidence type="ECO:0000313" key="2">
    <source>
        <dbReference type="Proteomes" id="UP000305233"/>
    </source>
</evidence>
<protein>
    <submittedName>
        <fullName evidence="1">Uncharacterized protein</fullName>
    </submittedName>
</protein>
<accession>A0A4S5E5J3</accession>
<organism evidence="1 2">
    <name type="scientific">Arthrobacter echini</name>
    <dbReference type="NCBI Taxonomy" id="1529066"/>
    <lineage>
        <taxon>Bacteria</taxon>
        <taxon>Bacillati</taxon>
        <taxon>Actinomycetota</taxon>
        <taxon>Actinomycetes</taxon>
        <taxon>Micrococcales</taxon>
        <taxon>Micrococcaceae</taxon>
        <taxon>Arthrobacter</taxon>
    </lineage>
</organism>
<sequence>MDSTGEVGHLYVYHYTTSSTTLELSFTHVPKVAATPANVRRFDGFLSALGEINEFRTAAETLKESGWKRRPNMPLTDLSTEALRRLVDAVDSMRSEGPVS</sequence>
<proteinExistence type="predicted"/>